<accession>A0A4C1SUV0</accession>
<name>A0A4C1SUV0_EUMVA</name>
<evidence type="ECO:0000313" key="3">
    <source>
        <dbReference type="Proteomes" id="UP000299102"/>
    </source>
</evidence>
<dbReference type="AlphaFoldDB" id="A0A4C1SUV0"/>
<gene>
    <name evidence="2" type="ORF">EVAR_3220_1</name>
</gene>
<dbReference type="OrthoDB" id="10253041at2759"/>
<organism evidence="2 3">
    <name type="scientific">Eumeta variegata</name>
    <name type="common">Bagworm moth</name>
    <name type="synonym">Eumeta japonica</name>
    <dbReference type="NCBI Taxonomy" id="151549"/>
    <lineage>
        <taxon>Eukaryota</taxon>
        <taxon>Metazoa</taxon>
        <taxon>Ecdysozoa</taxon>
        <taxon>Arthropoda</taxon>
        <taxon>Hexapoda</taxon>
        <taxon>Insecta</taxon>
        <taxon>Pterygota</taxon>
        <taxon>Neoptera</taxon>
        <taxon>Endopterygota</taxon>
        <taxon>Lepidoptera</taxon>
        <taxon>Glossata</taxon>
        <taxon>Ditrysia</taxon>
        <taxon>Tineoidea</taxon>
        <taxon>Psychidae</taxon>
        <taxon>Oiketicinae</taxon>
        <taxon>Eumeta</taxon>
    </lineage>
</organism>
<sequence>MGKERTLFSGEMTPLVRSTSRQKWQRMPRRLVFVHRSVAHRGRRVLSLAFGFDREDDVYQFAAAAPYSYSRLQKHLAAWEKSADVCPQRAAGRHHGGDANRLFTVKEDYSLYIRLPRCASQKR</sequence>
<evidence type="ECO:0000256" key="1">
    <source>
        <dbReference type="ARBA" id="ARBA00001947"/>
    </source>
</evidence>
<dbReference type="STRING" id="151549.A0A4C1SUV0"/>
<dbReference type="EMBL" id="BGZK01000020">
    <property type="protein sequence ID" value="GBP05942.1"/>
    <property type="molecule type" value="Genomic_DNA"/>
</dbReference>
<dbReference type="PANTHER" id="PTHR12756">
    <property type="entry name" value="CYTOSOLIC CARBOXYPEPTIDASE"/>
    <property type="match status" value="1"/>
</dbReference>
<comment type="caution">
    <text evidence="2">The sequence shown here is derived from an EMBL/GenBank/DDBJ whole genome shotgun (WGS) entry which is preliminary data.</text>
</comment>
<dbReference type="Proteomes" id="UP000299102">
    <property type="component" value="Unassembled WGS sequence"/>
</dbReference>
<proteinExistence type="predicted"/>
<protein>
    <submittedName>
        <fullName evidence="2">Uncharacterized protein</fullName>
    </submittedName>
</protein>
<dbReference type="PANTHER" id="PTHR12756:SF9">
    <property type="entry name" value="CYTOSOLIC CARBOXYPEPTIDASE 6"/>
    <property type="match status" value="1"/>
</dbReference>
<dbReference type="InterPro" id="IPR050821">
    <property type="entry name" value="Cytosolic_carboxypeptidase"/>
</dbReference>
<comment type="cofactor">
    <cofactor evidence="1">
        <name>Zn(2+)</name>
        <dbReference type="ChEBI" id="CHEBI:29105"/>
    </cofactor>
</comment>
<evidence type="ECO:0000313" key="2">
    <source>
        <dbReference type="EMBL" id="GBP05942.1"/>
    </source>
</evidence>
<keyword evidence="3" id="KW-1185">Reference proteome</keyword>
<reference evidence="2 3" key="1">
    <citation type="journal article" date="2019" name="Commun. Biol.">
        <title>The bagworm genome reveals a unique fibroin gene that provides high tensile strength.</title>
        <authorList>
            <person name="Kono N."/>
            <person name="Nakamura H."/>
            <person name="Ohtoshi R."/>
            <person name="Tomita M."/>
            <person name="Numata K."/>
            <person name="Arakawa K."/>
        </authorList>
    </citation>
    <scope>NUCLEOTIDE SEQUENCE [LARGE SCALE GENOMIC DNA]</scope>
</reference>